<dbReference type="EMBL" id="VYYT01000324">
    <property type="protein sequence ID" value="KAK2742895.1"/>
    <property type="molecule type" value="Genomic_DNA"/>
</dbReference>
<proteinExistence type="predicted"/>
<sequence>MLENLPPELLYGIFDACGDRQTQFNLSRCSRTFQSVFRPLIYRRNVQSEDCSAARWAVLHCRRQDVALRVVEASVCAGMDIWASQFEVMANDIFTRQFVTRLPLRLRTSLFRLSLFALSVLKRREEIVVSLLDTQSDAASYRERLLASELTAYLKKLTNDGSVMDNHLTPLHVASATGLDVLVKQILKDAPAAVEATDACGRTPLCYAIRCPLTAVSTIQLLLRHQAEVNDYTVWRGHAVSLLEFCCEKGLFSFAVCLLEHGARGDLQHLFRLTLLASSTTLPSRASWNRATLIRRLIQRGANPNGVVRAAGIDERSLLLDLALSSPSATKRLLALPDVDVNIQDSSGWTALSRLLLQSHPNCKTVALLLKRGAKLQPHSFDEILRLSTFWSLKELMTMLSRHANTFDLFCLLYKHCESHTTKDTAMVCFLASAAPQSRVLARMPDSDLRDIRRGNAFLLMHYFDFALIPLEPTS</sequence>
<gene>
    <name evidence="3" type="ORF">CKAH01_18437</name>
</gene>
<accession>A0AAE0D350</accession>
<dbReference type="AlphaFoldDB" id="A0AAE0D350"/>
<dbReference type="Pfam" id="PF12796">
    <property type="entry name" value="Ank_2"/>
    <property type="match status" value="1"/>
</dbReference>
<evidence type="ECO:0000313" key="4">
    <source>
        <dbReference type="Proteomes" id="UP001281614"/>
    </source>
</evidence>
<protein>
    <recommendedName>
        <fullName evidence="5">F-box domain-containing protein</fullName>
    </recommendedName>
</protein>
<dbReference type="SUPFAM" id="SSF48403">
    <property type="entry name" value="Ankyrin repeat"/>
    <property type="match status" value="1"/>
</dbReference>
<dbReference type="InterPro" id="IPR036770">
    <property type="entry name" value="Ankyrin_rpt-contain_sf"/>
</dbReference>
<dbReference type="PANTHER" id="PTHR24198:SF165">
    <property type="entry name" value="ANKYRIN REPEAT-CONTAINING PROTEIN-RELATED"/>
    <property type="match status" value="1"/>
</dbReference>
<evidence type="ECO:0000256" key="1">
    <source>
        <dbReference type="ARBA" id="ARBA00022737"/>
    </source>
</evidence>
<evidence type="ECO:0008006" key="5">
    <source>
        <dbReference type="Google" id="ProtNLM"/>
    </source>
</evidence>
<name>A0AAE0D350_COLKA</name>
<keyword evidence="1" id="KW-0677">Repeat</keyword>
<keyword evidence="4" id="KW-1185">Reference proteome</keyword>
<comment type="caution">
    <text evidence="3">The sequence shown here is derived from an EMBL/GenBank/DDBJ whole genome shotgun (WGS) entry which is preliminary data.</text>
</comment>
<dbReference type="InterPro" id="IPR002110">
    <property type="entry name" value="Ankyrin_rpt"/>
</dbReference>
<reference evidence="3" key="1">
    <citation type="submission" date="2023-02" db="EMBL/GenBank/DDBJ databases">
        <title>Colletotrichum kahawae CIFC_Que2 genome sequencing and assembly.</title>
        <authorList>
            <person name="Baroncelli R."/>
        </authorList>
    </citation>
    <scope>NUCLEOTIDE SEQUENCE</scope>
    <source>
        <strain evidence="3">CIFC_Que2</strain>
    </source>
</reference>
<dbReference type="Gene3D" id="1.25.40.20">
    <property type="entry name" value="Ankyrin repeat-containing domain"/>
    <property type="match status" value="1"/>
</dbReference>
<organism evidence="3 4">
    <name type="scientific">Colletotrichum kahawae</name>
    <name type="common">Coffee berry disease fungus</name>
    <dbReference type="NCBI Taxonomy" id="34407"/>
    <lineage>
        <taxon>Eukaryota</taxon>
        <taxon>Fungi</taxon>
        <taxon>Dikarya</taxon>
        <taxon>Ascomycota</taxon>
        <taxon>Pezizomycotina</taxon>
        <taxon>Sordariomycetes</taxon>
        <taxon>Hypocreomycetidae</taxon>
        <taxon>Glomerellales</taxon>
        <taxon>Glomerellaceae</taxon>
        <taxon>Colletotrichum</taxon>
        <taxon>Colletotrichum gloeosporioides species complex</taxon>
    </lineage>
</organism>
<evidence type="ECO:0000313" key="3">
    <source>
        <dbReference type="EMBL" id="KAK2742895.1"/>
    </source>
</evidence>
<evidence type="ECO:0000256" key="2">
    <source>
        <dbReference type="ARBA" id="ARBA00023043"/>
    </source>
</evidence>
<keyword evidence="2" id="KW-0040">ANK repeat</keyword>
<dbReference type="Proteomes" id="UP001281614">
    <property type="component" value="Unassembled WGS sequence"/>
</dbReference>
<dbReference type="SMART" id="SM00248">
    <property type="entry name" value="ANK"/>
    <property type="match status" value="4"/>
</dbReference>
<dbReference type="PANTHER" id="PTHR24198">
    <property type="entry name" value="ANKYRIN REPEAT AND PROTEIN KINASE DOMAIN-CONTAINING PROTEIN"/>
    <property type="match status" value="1"/>
</dbReference>